<evidence type="ECO:0000256" key="3">
    <source>
        <dbReference type="ARBA" id="ARBA00023136"/>
    </source>
</evidence>
<keyword evidence="5" id="KW-0449">Lipoprotein</keyword>
<dbReference type="InterPro" id="IPR006059">
    <property type="entry name" value="SBP"/>
</dbReference>
<name>A0A5Q2TMS0_9BACI</name>
<feature type="compositionally biased region" description="Polar residues" evidence="6">
    <location>
        <begin position="31"/>
        <end position="41"/>
    </location>
</feature>
<accession>A0A5Q2TMS0</accession>
<dbReference type="Pfam" id="PF01547">
    <property type="entry name" value="SBP_bac_1"/>
    <property type="match status" value="1"/>
</dbReference>
<dbReference type="PANTHER" id="PTHR43649">
    <property type="entry name" value="ARABINOSE-BINDING PROTEIN-RELATED"/>
    <property type="match status" value="1"/>
</dbReference>
<gene>
    <name evidence="7" type="ORF">GI584_15955</name>
</gene>
<dbReference type="Proteomes" id="UP000339690">
    <property type="component" value="Chromosome"/>
</dbReference>
<dbReference type="KEGG" id="grc:GI584_15955"/>
<proteinExistence type="predicted"/>
<reference evidence="7 8" key="1">
    <citation type="submission" date="2019-11" db="EMBL/GenBank/DDBJ databases">
        <title>Gracilibacillus salitolerans sp. nov., a moderate halophile isolated from a saline soil in northwest China.</title>
        <authorList>
            <person name="Gan L."/>
        </authorList>
    </citation>
    <scope>NUCLEOTIDE SEQUENCE [LARGE SCALE GENOMIC DNA]</scope>
    <source>
        <strain evidence="7 8">SCU50</strain>
    </source>
</reference>
<dbReference type="EMBL" id="CP045915">
    <property type="protein sequence ID" value="QGH35451.1"/>
    <property type="molecule type" value="Genomic_DNA"/>
</dbReference>
<dbReference type="PROSITE" id="PS51257">
    <property type="entry name" value="PROKAR_LIPOPROTEIN"/>
    <property type="match status" value="1"/>
</dbReference>
<evidence type="ECO:0000256" key="4">
    <source>
        <dbReference type="ARBA" id="ARBA00023139"/>
    </source>
</evidence>
<keyword evidence="2" id="KW-0732">Signal</keyword>
<dbReference type="AlphaFoldDB" id="A0A5Q2TMS0"/>
<dbReference type="PANTHER" id="PTHR43649:SF33">
    <property type="entry name" value="POLYGALACTURONAN_RHAMNOGALACTURONAN-BINDING PROTEIN YTCQ"/>
    <property type="match status" value="1"/>
</dbReference>
<sequence length="515" mass="57882">MNSKYLRYLLMALFVVGIIVVTGCSDDSETAGDSSDSGSEQTGDDSGESSEERMHLRVFVPTFSTEPPTDDSPVLKKIEDYTNKEITMEWVPNSNLEDKFNITLSSGDLPHVMMIPNKSPSFISAVEDGAFWELGPYLEEYPNLSQANEIIMDNSSINGDIYGIPRTRDLGRNGVIIRKDWLENLGLEEPETIDDFYNMLKAFKEEDPDGNGQDDTYGVVVSKYEGPWDVMQTWFGVPNKWGEDENGELYPSFMDDNYKEALDFFRKLYDEGLVNEDFAVMDPAQWSDPVIAGEAGVQVNVLDEGHRIAEKIVDAEPENDDPITVIKAVEGPTGLHNLPTSGYSGMLAISKTSVKSEEEMKQVLDFLDKMNDEEMQIMAENGIEGEHYSGEDGEYQSLVKDNPGLQQEIDGFNQMLMYLPEAKSIKSENTPLHQLENELKIENEDIVVANPAEAYISEVYSKKGQQLDTIINDARIKYIVGQIDEAGLEQEIERWKNNGGTDYIEEINQLHQDAQ</sequence>
<evidence type="ECO:0000256" key="5">
    <source>
        <dbReference type="ARBA" id="ARBA00023288"/>
    </source>
</evidence>
<evidence type="ECO:0000313" key="8">
    <source>
        <dbReference type="Proteomes" id="UP000339690"/>
    </source>
</evidence>
<dbReference type="InterPro" id="IPR050490">
    <property type="entry name" value="Bact_solute-bd_prot1"/>
</dbReference>
<keyword evidence="8" id="KW-1185">Reference proteome</keyword>
<evidence type="ECO:0000256" key="2">
    <source>
        <dbReference type="ARBA" id="ARBA00022729"/>
    </source>
</evidence>
<dbReference type="RefSeq" id="WP_153791818.1">
    <property type="nucleotide sequence ID" value="NZ_CP045915.1"/>
</dbReference>
<protein>
    <submittedName>
        <fullName evidence="7">Extracellular solute-binding protein</fullName>
    </submittedName>
</protein>
<organism evidence="7 8">
    <name type="scientific">Gracilibacillus salitolerans</name>
    <dbReference type="NCBI Taxonomy" id="2663022"/>
    <lineage>
        <taxon>Bacteria</taxon>
        <taxon>Bacillati</taxon>
        <taxon>Bacillota</taxon>
        <taxon>Bacilli</taxon>
        <taxon>Bacillales</taxon>
        <taxon>Bacillaceae</taxon>
        <taxon>Gracilibacillus</taxon>
    </lineage>
</organism>
<dbReference type="SUPFAM" id="SSF53850">
    <property type="entry name" value="Periplasmic binding protein-like II"/>
    <property type="match status" value="1"/>
</dbReference>
<keyword evidence="1" id="KW-1003">Cell membrane</keyword>
<evidence type="ECO:0000256" key="1">
    <source>
        <dbReference type="ARBA" id="ARBA00022475"/>
    </source>
</evidence>
<evidence type="ECO:0000256" key="6">
    <source>
        <dbReference type="SAM" id="MobiDB-lite"/>
    </source>
</evidence>
<dbReference type="CDD" id="cd13580">
    <property type="entry name" value="PBP2_AlgQ_like_1"/>
    <property type="match status" value="1"/>
</dbReference>
<evidence type="ECO:0000313" key="7">
    <source>
        <dbReference type="EMBL" id="QGH35451.1"/>
    </source>
</evidence>
<keyword evidence="4" id="KW-0564">Palmitate</keyword>
<feature type="region of interest" description="Disordered" evidence="6">
    <location>
        <begin position="27"/>
        <end position="52"/>
    </location>
</feature>
<dbReference type="Gene3D" id="3.40.190.10">
    <property type="entry name" value="Periplasmic binding protein-like II"/>
    <property type="match status" value="2"/>
</dbReference>
<keyword evidence="3" id="KW-0472">Membrane</keyword>